<dbReference type="Pfam" id="PF12708">
    <property type="entry name" value="Pect-lyase_RHGA_epim"/>
    <property type="match status" value="1"/>
</dbReference>
<protein>
    <recommendedName>
        <fullName evidence="2">Rhamnogalacturonase A/B/Epimerase-like pectate lyase domain-containing protein</fullName>
    </recommendedName>
</protein>
<dbReference type="InterPro" id="IPR011050">
    <property type="entry name" value="Pectin_lyase_fold/virulence"/>
</dbReference>
<dbReference type="Gene3D" id="2.160.20.10">
    <property type="entry name" value="Single-stranded right-handed beta-helix, Pectin lyase-like"/>
    <property type="match status" value="1"/>
</dbReference>
<organism evidence="3 4">
    <name type="scientific">Aerococcus viridans</name>
    <dbReference type="NCBI Taxonomy" id="1377"/>
    <lineage>
        <taxon>Bacteria</taxon>
        <taxon>Bacillati</taxon>
        <taxon>Bacillota</taxon>
        <taxon>Bacilli</taxon>
        <taxon>Lactobacillales</taxon>
        <taxon>Aerococcaceae</taxon>
        <taxon>Aerococcus</taxon>
    </lineage>
</organism>
<name>A0A2J9PLB7_9LACT</name>
<dbReference type="AlphaFoldDB" id="A0A2J9PLB7"/>
<gene>
    <name evidence="3" type="ORF">A6J77_000535</name>
</gene>
<evidence type="ECO:0000313" key="3">
    <source>
        <dbReference type="EMBL" id="PNL90831.1"/>
    </source>
</evidence>
<sequence>MDWNNINEDKDTSGLGPIEYDQSKVPQPIRKYANAVRTKTYGQQIREAQARNAEYAGLIASKSESLSNATKERQDTLEIYNDQVIREMTDKDVISAPEIIQARSVHNTLSDRLEYESGYIFDLYKSANQQAINVMTPPRDTGLIAAKGDGLTDDTEALQNIIDYAFENNYNVYIPNGKYLISKPLIIYAAKGNNVDFDGIGSQIIGQSREGVTIHKTTDDVADNLSDNLNANAIAIVLSQDRNLIDNARGVFISRLTLAADRTTSVEYGLYINTKSMTNSIYENIYVLNAKTSVATRGHLYLSSFRFIRMENCIDGFKHLSGIITSNVYESLYVVTSTGTAISIYGNYITVINPAVDHCTGTCYDFSGMQGTVISPGSESTNASVMFEFGSKTPDYTAVVINGANTFYLTKDNAINIKMFAGTVTFIGGWINRDDTSNNKGKGKLISGNSNYGSLSILNTKIGKGTEVASTLPKKSDLRFGDASSVGKMALLYRTQNEASNQLISPTYTSRILFGYLKKDEGGFLSPTGSSFVIPEFVRKVRLNAQIYSSKGIPKGELMITKVGVSHRFSSLPTVISTGTTTHLSISSGILEVSAGEEYNVSFYNTDESKTLELSNLPQSWFSLEVVE</sequence>
<dbReference type="Proteomes" id="UP000192813">
    <property type="component" value="Unassembled WGS sequence"/>
</dbReference>
<evidence type="ECO:0000259" key="2">
    <source>
        <dbReference type="Pfam" id="PF12708"/>
    </source>
</evidence>
<dbReference type="RefSeq" id="WP_083067607.1">
    <property type="nucleotide sequence ID" value="NZ_NBTM02000001.1"/>
</dbReference>
<dbReference type="SUPFAM" id="SSF51126">
    <property type="entry name" value="Pectin lyase-like"/>
    <property type="match status" value="1"/>
</dbReference>
<comment type="caution">
    <text evidence="3">The sequence shown here is derived from an EMBL/GenBank/DDBJ whole genome shotgun (WGS) entry which is preliminary data.</text>
</comment>
<evidence type="ECO:0000256" key="1">
    <source>
        <dbReference type="SAM" id="MobiDB-lite"/>
    </source>
</evidence>
<feature type="domain" description="Rhamnogalacturonase A/B/Epimerase-like pectate lyase" evidence="2">
    <location>
        <begin position="146"/>
        <end position="283"/>
    </location>
</feature>
<proteinExistence type="predicted"/>
<evidence type="ECO:0000313" key="4">
    <source>
        <dbReference type="Proteomes" id="UP000192813"/>
    </source>
</evidence>
<feature type="region of interest" description="Disordered" evidence="1">
    <location>
        <begin position="1"/>
        <end position="22"/>
    </location>
</feature>
<dbReference type="InterPro" id="IPR024535">
    <property type="entry name" value="RHGA/B-epi-like_pectate_lyase"/>
</dbReference>
<reference evidence="4" key="1">
    <citation type="submission" date="2017-12" db="EMBL/GenBank/DDBJ databases">
        <title>FDA dAtabase for Regulatory Grade micrObial Sequences (FDA-ARGOS): Supporting development and validation of Infectious Disease Dx tests.</title>
        <authorList>
            <person name="Hoffmann M."/>
            <person name="Allard M."/>
            <person name="Evans P."/>
            <person name="Brown E."/>
            <person name="Tallon L."/>
            <person name="Sadzewicz L."/>
            <person name="Sengamalay N."/>
            <person name="Ott S."/>
            <person name="Godinez A."/>
            <person name="Nagaraj S."/>
            <person name="Vavikolanu K."/>
            <person name="Aluvathingal J."/>
            <person name="Nadendla S."/>
            <person name="Sichtig H."/>
        </authorList>
    </citation>
    <scope>NUCLEOTIDE SEQUENCE [LARGE SCALE GENOMIC DNA]</scope>
    <source>
        <strain evidence="4">FDAARGOS_249</strain>
    </source>
</reference>
<dbReference type="EMBL" id="NBTM02000001">
    <property type="protein sequence ID" value="PNL90831.1"/>
    <property type="molecule type" value="Genomic_DNA"/>
</dbReference>
<accession>A0A2J9PLB7</accession>
<dbReference type="InterPro" id="IPR012334">
    <property type="entry name" value="Pectin_lyas_fold"/>
</dbReference>